<evidence type="ECO:0000256" key="1">
    <source>
        <dbReference type="ARBA" id="ARBA00012513"/>
    </source>
</evidence>
<organism evidence="10 11">
    <name type="scientific">Tritrichomonas musculus</name>
    <dbReference type="NCBI Taxonomy" id="1915356"/>
    <lineage>
        <taxon>Eukaryota</taxon>
        <taxon>Metamonada</taxon>
        <taxon>Parabasalia</taxon>
        <taxon>Tritrichomonadida</taxon>
        <taxon>Tritrichomonadidae</taxon>
        <taxon>Tritrichomonas</taxon>
    </lineage>
</organism>
<feature type="domain" description="Protein kinase" evidence="9">
    <location>
        <begin position="16"/>
        <end position="292"/>
    </location>
</feature>
<dbReference type="Proteomes" id="UP001470230">
    <property type="component" value="Unassembled WGS sequence"/>
</dbReference>
<gene>
    <name evidence="10" type="ORF">M9Y10_003583</name>
</gene>
<evidence type="ECO:0000256" key="4">
    <source>
        <dbReference type="ARBA" id="ARBA00022741"/>
    </source>
</evidence>
<evidence type="ECO:0000256" key="5">
    <source>
        <dbReference type="ARBA" id="ARBA00022777"/>
    </source>
</evidence>
<keyword evidence="11" id="KW-1185">Reference proteome</keyword>
<accession>A0ABR2JQD2</accession>
<keyword evidence="4" id="KW-0547">Nucleotide-binding</keyword>
<keyword evidence="6" id="KW-0067">ATP-binding</keyword>
<dbReference type="PROSITE" id="PS50011">
    <property type="entry name" value="PROTEIN_KINASE_DOM"/>
    <property type="match status" value="1"/>
</dbReference>
<evidence type="ECO:0000259" key="9">
    <source>
        <dbReference type="PROSITE" id="PS50011"/>
    </source>
</evidence>
<protein>
    <recommendedName>
        <fullName evidence="1">non-specific serine/threonine protein kinase</fullName>
        <ecNumber evidence="1">2.7.11.1</ecNumber>
    </recommendedName>
</protein>
<dbReference type="EMBL" id="JAPFFF010000010">
    <property type="protein sequence ID" value="KAK8880884.1"/>
    <property type="molecule type" value="Genomic_DNA"/>
</dbReference>
<proteinExistence type="predicted"/>
<dbReference type="PANTHER" id="PTHR43895">
    <property type="entry name" value="CALCIUM/CALMODULIN-DEPENDENT PROTEIN KINASE KINASE-RELATED"/>
    <property type="match status" value="1"/>
</dbReference>
<evidence type="ECO:0000256" key="6">
    <source>
        <dbReference type="ARBA" id="ARBA00022840"/>
    </source>
</evidence>
<keyword evidence="2" id="KW-0723">Serine/threonine-protein kinase</keyword>
<evidence type="ECO:0000256" key="7">
    <source>
        <dbReference type="ARBA" id="ARBA00047899"/>
    </source>
</evidence>
<dbReference type="EC" id="2.7.11.1" evidence="1"/>
<keyword evidence="5" id="KW-0418">Kinase</keyword>
<evidence type="ECO:0000256" key="2">
    <source>
        <dbReference type="ARBA" id="ARBA00022527"/>
    </source>
</evidence>
<name>A0ABR2JQD2_9EUKA</name>
<dbReference type="InterPro" id="IPR011009">
    <property type="entry name" value="Kinase-like_dom_sf"/>
</dbReference>
<dbReference type="SUPFAM" id="SSF56112">
    <property type="entry name" value="Protein kinase-like (PK-like)"/>
    <property type="match status" value="1"/>
</dbReference>
<dbReference type="Pfam" id="PF00069">
    <property type="entry name" value="Pkinase"/>
    <property type="match status" value="1"/>
</dbReference>
<dbReference type="InterPro" id="IPR000719">
    <property type="entry name" value="Prot_kinase_dom"/>
</dbReference>
<dbReference type="PANTHER" id="PTHR43895:SF32">
    <property type="entry name" value="SERINE_THREONINE-PROTEIN KINASE CHK1"/>
    <property type="match status" value="1"/>
</dbReference>
<evidence type="ECO:0000256" key="3">
    <source>
        <dbReference type="ARBA" id="ARBA00022679"/>
    </source>
</evidence>
<reference evidence="10 11" key="1">
    <citation type="submission" date="2024-04" db="EMBL/GenBank/DDBJ databases">
        <title>Tritrichomonas musculus Genome.</title>
        <authorList>
            <person name="Alves-Ferreira E."/>
            <person name="Grigg M."/>
            <person name="Lorenzi H."/>
            <person name="Galac M."/>
        </authorList>
    </citation>
    <scope>NUCLEOTIDE SEQUENCE [LARGE SCALE GENOMIC DNA]</scope>
    <source>
        <strain evidence="10 11">EAF2021</strain>
    </source>
</reference>
<keyword evidence="3" id="KW-0808">Transferase</keyword>
<evidence type="ECO:0000313" key="10">
    <source>
        <dbReference type="EMBL" id="KAK8880884.1"/>
    </source>
</evidence>
<sequence>MFMNSDKFIGKRIGIFKILSKIDDGTYSKVYLAEESIPLANISKENNTKKESNFKRRFPLLRRYVACKIIPREKIEKKNLIKKLGQEIRVSKLMHHPNVLQFIDFQKDSSYYYIFQEYVPCGELFDMIHKNGKFSEDKAAILFKQILLGLQYIHSLHVAHRNLKPQNILVDQFGRIKIGNFGISKVFSKDNWLTKTPCGSPYYLSPECISGLPYDAAKSDLWSCGVILYVITTGCLPWTKRDKPDLFNQIKKGDFQTPSNISECSSNLISRLMTIDVEQRITIEQALNHPFLINVDVPCAKIELDFETPEYVLKDNEKKLLKHKKEIKKKEVNK</sequence>
<comment type="caution">
    <text evidence="10">The sequence shown here is derived from an EMBL/GenBank/DDBJ whole genome shotgun (WGS) entry which is preliminary data.</text>
</comment>
<dbReference type="Gene3D" id="1.10.510.10">
    <property type="entry name" value="Transferase(Phosphotransferase) domain 1"/>
    <property type="match status" value="1"/>
</dbReference>
<comment type="catalytic activity">
    <reaction evidence="8">
        <text>L-seryl-[protein] + ATP = O-phospho-L-seryl-[protein] + ADP + H(+)</text>
        <dbReference type="Rhea" id="RHEA:17989"/>
        <dbReference type="Rhea" id="RHEA-COMP:9863"/>
        <dbReference type="Rhea" id="RHEA-COMP:11604"/>
        <dbReference type="ChEBI" id="CHEBI:15378"/>
        <dbReference type="ChEBI" id="CHEBI:29999"/>
        <dbReference type="ChEBI" id="CHEBI:30616"/>
        <dbReference type="ChEBI" id="CHEBI:83421"/>
        <dbReference type="ChEBI" id="CHEBI:456216"/>
        <dbReference type="EC" id="2.7.11.1"/>
    </reaction>
</comment>
<evidence type="ECO:0000313" key="11">
    <source>
        <dbReference type="Proteomes" id="UP001470230"/>
    </source>
</evidence>
<comment type="catalytic activity">
    <reaction evidence="7">
        <text>L-threonyl-[protein] + ATP = O-phospho-L-threonyl-[protein] + ADP + H(+)</text>
        <dbReference type="Rhea" id="RHEA:46608"/>
        <dbReference type="Rhea" id="RHEA-COMP:11060"/>
        <dbReference type="Rhea" id="RHEA-COMP:11605"/>
        <dbReference type="ChEBI" id="CHEBI:15378"/>
        <dbReference type="ChEBI" id="CHEBI:30013"/>
        <dbReference type="ChEBI" id="CHEBI:30616"/>
        <dbReference type="ChEBI" id="CHEBI:61977"/>
        <dbReference type="ChEBI" id="CHEBI:456216"/>
        <dbReference type="EC" id="2.7.11.1"/>
    </reaction>
</comment>
<evidence type="ECO:0000256" key="8">
    <source>
        <dbReference type="ARBA" id="ARBA00048679"/>
    </source>
</evidence>